<evidence type="ECO:0000313" key="5">
    <source>
        <dbReference type="EMBL" id="EFK55516.1"/>
    </source>
</evidence>
<sequence>MPLELFTHPEEFRYLILALQRQGSRRLNRLFSEVGLTHSQAEVVEVLGVHGPISTKEVGQYLVCESGSPSRLLDALVRKGISVSAQSTEDKRLTLHALSPKGRELLTQIKEKKVEFESQLAAELRAVSEAHGGSVIEELVALVSDPELKGALQRRFPHLYHP</sequence>
<evidence type="ECO:0000256" key="2">
    <source>
        <dbReference type="ARBA" id="ARBA00023125"/>
    </source>
</evidence>
<dbReference type="STRING" id="585529.HMPREF0291_10774"/>
<dbReference type="PANTHER" id="PTHR42756:SF1">
    <property type="entry name" value="TRANSCRIPTIONAL REPRESSOR OF EMRAB OPERON"/>
    <property type="match status" value="1"/>
</dbReference>
<dbReference type="OrthoDB" id="2600321at2"/>
<proteinExistence type="predicted"/>
<evidence type="ECO:0000256" key="3">
    <source>
        <dbReference type="ARBA" id="ARBA00023163"/>
    </source>
</evidence>
<organism evidence="5 6">
    <name type="scientific">Corynebacterium genitalium ATCC 33030</name>
    <dbReference type="NCBI Taxonomy" id="585529"/>
    <lineage>
        <taxon>Bacteria</taxon>
        <taxon>Bacillati</taxon>
        <taxon>Actinomycetota</taxon>
        <taxon>Actinomycetes</taxon>
        <taxon>Mycobacteriales</taxon>
        <taxon>Corynebacteriaceae</taxon>
        <taxon>Corynebacterium</taxon>
    </lineage>
</organism>
<protein>
    <submittedName>
        <fullName evidence="5">Transcriptional regulator, MarR family</fullName>
    </submittedName>
</protein>
<dbReference type="Proteomes" id="UP000004208">
    <property type="component" value="Unassembled WGS sequence"/>
</dbReference>
<dbReference type="SMART" id="SM00347">
    <property type="entry name" value="HTH_MARR"/>
    <property type="match status" value="1"/>
</dbReference>
<keyword evidence="6" id="KW-1185">Reference proteome</keyword>
<reference evidence="5" key="1">
    <citation type="submission" date="2010-06" db="EMBL/GenBank/DDBJ databases">
        <authorList>
            <person name="Muzny D."/>
            <person name="Qin X."/>
            <person name="Buhay C."/>
            <person name="Dugan-Rocha S."/>
            <person name="Ding Y."/>
            <person name="Chen G."/>
            <person name="Hawes A."/>
            <person name="Holder M."/>
            <person name="Jhangiani S."/>
            <person name="Johnson A."/>
            <person name="Khan Z."/>
            <person name="Li Z."/>
            <person name="Liu W."/>
            <person name="Liu X."/>
            <person name="Perez L."/>
            <person name="Shen H."/>
            <person name="Wang Q."/>
            <person name="Watt J."/>
            <person name="Xi L."/>
            <person name="Xin Y."/>
            <person name="Zhou J."/>
            <person name="Deng J."/>
            <person name="Jiang H."/>
            <person name="Liu Y."/>
            <person name="Qu J."/>
            <person name="Song X.-Z."/>
            <person name="Zhang L."/>
            <person name="Villasana D."/>
            <person name="Johnson A."/>
            <person name="Liu J."/>
            <person name="Liyanage D."/>
            <person name="Lorensuhewa L."/>
            <person name="Robinson T."/>
            <person name="Song A."/>
            <person name="Song B.-B."/>
            <person name="Dinh H."/>
            <person name="Thornton R."/>
            <person name="Coyle M."/>
            <person name="Francisco L."/>
            <person name="Jackson L."/>
            <person name="Javaid M."/>
            <person name="Korchina V."/>
            <person name="Kovar C."/>
            <person name="Mata R."/>
            <person name="Mathew T."/>
            <person name="Ngo R."/>
            <person name="Nguyen L."/>
            <person name="Nguyen N."/>
            <person name="Okwuonu G."/>
            <person name="Ongeri F."/>
            <person name="Pham C."/>
            <person name="Simmons D."/>
            <person name="Wilczek-Boney K."/>
            <person name="Hale W."/>
            <person name="Jakkamsetti A."/>
            <person name="Pham P."/>
            <person name="Ruth R."/>
            <person name="San Lucas F."/>
            <person name="Warren J."/>
            <person name="Zhang J."/>
            <person name="Zhao Z."/>
            <person name="Zhou C."/>
            <person name="Zhu D."/>
            <person name="Lee S."/>
            <person name="Bess C."/>
            <person name="Blankenburg K."/>
            <person name="Forbes L."/>
            <person name="Fu Q."/>
            <person name="Gubbala S."/>
            <person name="Hirani K."/>
            <person name="Jayaseelan J.C."/>
            <person name="Lara F."/>
            <person name="Munidasa M."/>
            <person name="Palculict T."/>
            <person name="Patil S."/>
            <person name="Pu L.-L."/>
            <person name="Saada N."/>
            <person name="Tang L."/>
            <person name="Weissenberger G."/>
            <person name="Zhu Y."/>
            <person name="Hemphill L."/>
            <person name="Shang Y."/>
            <person name="Youmans B."/>
            <person name="Ayvaz T."/>
            <person name="Ross M."/>
            <person name="Santibanez J."/>
            <person name="Aqrawi P."/>
            <person name="Gross S."/>
            <person name="Joshi V."/>
            <person name="Fowler G."/>
            <person name="Nazareth L."/>
            <person name="Reid J."/>
            <person name="Worley K."/>
            <person name="Petrosino J."/>
            <person name="Highlander S."/>
            <person name="Gibbs R."/>
        </authorList>
    </citation>
    <scope>NUCLEOTIDE SEQUENCE [LARGE SCALE GENOMIC DNA]</scope>
    <source>
        <strain evidence="5">ATCC 33030</strain>
    </source>
</reference>
<dbReference type="GO" id="GO:0003700">
    <property type="term" value="F:DNA-binding transcription factor activity"/>
    <property type="evidence" value="ECO:0007669"/>
    <property type="project" value="InterPro"/>
</dbReference>
<dbReference type="GO" id="GO:0003677">
    <property type="term" value="F:DNA binding"/>
    <property type="evidence" value="ECO:0007669"/>
    <property type="project" value="UniProtKB-KW"/>
</dbReference>
<dbReference type="AlphaFoldDB" id="D7W9N6"/>
<dbReference type="RefSeq" id="WP_005288248.1">
    <property type="nucleotide sequence ID" value="NZ_CM000961.1"/>
</dbReference>
<dbReference type="Pfam" id="PF13463">
    <property type="entry name" value="HTH_27"/>
    <property type="match status" value="1"/>
</dbReference>
<keyword evidence="3" id="KW-0804">Transcription</keyword>
<dbReference type="PROSITE" id="PS50995">
    <property type="entry name" value="HTH_MARR_2"/>
    <property type="match status" value="1"/>
</dbReference>
<dbReference type="InterPro" id="IPR036390">
    <property type="entry name" value="WH_DNA-bd_sf"/>
</dbReference>
<name>D7W9N6_9CORY</name>
<gene>
    <name evidence="5" type="ORF">HMPREF0291_10774</name>
</gene>
<keyword evidence="1" id="KW-0805">Transcription regulation</keyword>
<accession>D7W9N6</accession>
<comment type="caution">
    <text evidence="5">The sequence shown here is derived from an EMBL/GenBank/DDBJ whole genome shotgun (WGS) entry which is preliminary data.</text>
</comment>
<dbReference type="Gene3D" id="1.10.10.10">
    <property type="entry name" value="Winged helix-like DNA-binding domain superfamily/Winged helix DNA-binding domain"/>
    <property type="match status" value="1"/>
</dbReference>
<evidence type="ECO:0000256" key="1">
    <source>
        <dbReference type="ARBA" id="ARBA00023015"/>
    </source>
</evidence>
<dbReference type="InterPro" id="IPR036388">
    <property type="entry name" value="WH-like_DNA-bd_sf"/>
</dbReference>
<dbReference type="eggNOG" id="COG1846">
    <property type="taxonomic scope" value="Bacteria"/>
</dbReference>
<dbReference type="PANTHER" id="PTHR42756">
    <property type="entry name" value="TRANSCRIPTIONAL REGULATOR, MARR"/>
    <property type="match status" value="1"/>
</dbReference>
<evidence type="ECO:0000259" key="4">
    <source>
        <dbReference type="PROSITE" id="PS50995"/>
    </source>
</evidence>
<dbReference type="HOGENOM" id="CLU_083287_18_5_11"/>
<dbReference type="InterPro" id="IPR000835">
    <property type="entry name" value="HTH_MarR-typ"/>
</dbReference>
<feature type="domain" description="HTH marR-type" evidence="4">
    <location>
        <begin position="8"/>
        <end position="141"/>
    </location>
</feature>
<dbReference type="EMBL" id="ACLJ02000001">
    <property type="protein sequence ID" value="EFK55516.1"/>
    <property type="molecule type" value="Genomic_DNA"/>
</dbReference>
<evidence type="ECO:0000313" key="6">
    <source>
        <dbReference type="Proteomes" id="UP000004208"/>
    </source>
</evidence>
<dbReference type="SUPFAM" id="SSF46785">
    <property type="entry name" value="Winged helix' DNA-binding domain"/>
    <property type="match status" value="1"/>
</dbReference>
<keyword evidence="2" id="KW-0238">DNA-binding</keyword>